<keyword evidence="3" id="KW-1185">Reference proteome</keyword>
<protein>
    <submittedName>
        <fullName evidence="2">Uncharacterized protein</fullName>
    </submittedName>
</protein>
<organism evidence="2 3">
    <name type="scientific">Aquatica leii</name>
    <dbReference type="NCBI Taxonomy" id="1421715"/>
    <lineage>
        <taxon>Eukaryota</taxon>
        <taxon>Metazoa</taxon>
        <taxon>Ecdysozoa</taxon>
        <taxon>Arthropoda</taxon>
        <taxon>Hexapoda</taxon>
        <taxon>Insecta</taxon>
        <taxon>Pterygota</taxon>
        <taxon>Neoptera</taxon>
        <taxon>Endopterygota</taxon>
        <taxon>Coleoptera</taxon>
        <taxon>Polyphaga</taxon>
        <taxon>Elateriformia</taxon>
        <taxon>Elateroidea</taxon>
        <taxon>Lampyridae</taxon>
        <taxon>Luciolinae</taxon>
        <taxon>Aquatica</taxon>
    </lineage>
</organism>
<sequence>MGENCNCKLKCFVNIGPEGCKAIYTNFYGISSKDLQDAYLYGLIKRDSVNRQRPRSGEGQAKSSTYLYREIRICKKTFLSVHGLSKSRLERLQKHLSHGNSTPPTDRRGRHEKRPNKLHEDINTKIREHILSFPRYKSHYSRKDNIHHESVAFPVFYTFGIKNKKILETITFPNNDQKLYEARRLLKKTKYDHVMILAKNYVPKCDLWYYNEIEEYHKSYQLQDHETSVSEFSSDE</sequence>
<dbReference type="EMBL" id="JARPUR010000004">
    <property type="protein sequence ID" value="KAK4878683.1"/>
    <property type="molecule type" value="Genomic_DNA"/>
</dbReference>
<proteinExistence type="predicted"/>
<dbReference type="Proteomes" id="UP001353858">
    <property type="component" value="Unassembled WGS sequence"/>
</dbReference>
<evidence type="ECO:0000313" key="2">
    <source>
        <dbReference type="EMBL" id="KAK4878683.1"/>
    </source>
</evidence>
<name>A0AAN7SNM8_9COLE</name>
<feature type="region of interest" description="Disordered" evidence="1">
    <location>
        <begin position="95"/>
        <end position="116"/>
    </location>
</feature>
<gene>
    <name evidence="2" type="ORF">RN001_011189</name>
</gene>
<evidence type="ECO:0000313" key="3">
    <source>
        <dbReference type="Proteomes" id="UP001353858"/>
    </source>
</evidence>
<comment type="caution">
    <text evidence="2">The sequence shown here is derived from an EMBL/GenBank/DDBJ whole genome shotgun (WGS) entry which is preliminary data.</text>
</comment>
<dbReference type="AlphaFoldDB" id="A0AAN7SNM8"/>
<feature type="compositionally biased region" description="Basic and acidic residues" evidence="1">
    <location>
        <begin position="105"/>
        <end position="116"/>
    </location>
</feature>
<reference evidence="3" key="1">
    <citation type="submission" date="2023-01" db="EMBL/GenBank/DDBJ databases">
        <title>Key to firefly adult light organ development and bioluminescence: homeobox transcription factors regulate luciferase expression and transportation to peroxisome.</title>
        <authorList>
            <person name="Fu X."/>
        </authorList>
    </citation>
    <scope>NUCLEOTIDE SEQUENCE [LARGE SCALE GENOMIC DNA]</scope>
</reference>
<evidence type="ECO:0000256" key="1">
    <source>
        <dbReference type="SAM" id="MobiDB-lite"/>
    </source>
</evidence>
<accession>A0AAN7SNM8</accession>